<keyword evidence="3" id="KW-0233">DNA recombination</keyword>
<dbReference type="Gene3D" id="1.10.150.130">
    <property type="match status" value="1"/>
</dbReference>
<accession>A0A9D2PEE0</accession>
<dbReference type="SUPFAM" id="SSF54171">
    <property type="entry name" value="DNA-binding domain"/>
    <property type="match status" value="1"/>
</dbReference>
<evidence type="ECO:0000259" key="6">
    <source>
        <dbReference type="PROSITE" id="PS51900"/>
    </source>
</evidence>
<evidence type="ECO:0000313" key="8">
    <source>
        <dbReference type="Proteomes" id="UP000823904"/>
    </source>
</evidence>
<comment type="similarity">
    <text evidence="1">Belongs to the 'phage' integrase family.</text>
</comment>
<dbReference type="Gene3D" id="3.30.160.60">
    <property type="entry name" value="Classic Zinc Finger"/>
    <property type="match status" value="1"/>
</dbReference>
<comment type="caution">
    <text evidence="7">The sequence shown here is derived from an EMBL/GenBank/DDBJ whole genome shotgun (WGS) entry which is preliminary data.</text>
</comment>
<dbReference type="InterPro" id="IPR044068">
    <property type="entry name" value="CB"/>
</dbReference>
<dbReference type="GO" id="GO:0003677">
    <property type="term" value="F:DNA binding"/>
    <property type="evidence" value="ECO:0007669"/>
    <property type="project" value="UniProtKB-UniRule"/>
</dbReference>
<dbReference type="PANTHER" id="PTHR30349">
    <property type="entry name" value="PHAGE INTEGRASE-RELATED"/>
    <property type="match status" value="1"/>
</dbReference>
<dbReference type="InterPro" id="IPR050090">
    <property type="entry name" value="Tyrosine_recombinase_XerCD"/>
</dbReference>
<evidence type="ECO:0000256" key="4">
    <source>
        <dbReference type="PROSITE-ProRule" id="PRU01248"/>
    </source>
</evidence>
<dbReference type="InterPro" id="IPR011010">
    <property type="entry name" value="DNA_brk_join_enz"/>
</dbReference>
<dbReference type="Proteomes" id="UP000823904">
    <property type="component" value="Unassembled WGS sequence"/>
</dbReference>
<dbReference type="PROSITE" id="PS51898">
    <property type="entry name" value="TYR_RECOMBINASE"/>
    <property type="match status" value="1"/>
</dbReference>
<reference evidence="7" key="1">
    <citation type="journal article" date="2021" name="PeerJ">
        <title>Extensive microbial diversity within the chicken gut microbiome revealed by metagenomics and culture.</title>
        <authorList>
            <person name="Gilroy R."/>
            <person name="Ravi A."/>
            <person name="Getino M."/>
            <person name="Pursley I."/>
            <person name="Horton D.L."/>
            <person name="Alikhan N.F."/>
            <person name="Baker D."/>
            <person name="Gharbi K."/>
            <person name="Hall N."/>
            <person name="Watson M."/>
            <person name="Adriaenssens E.M."/>
            <person name="Foster-Nyarko E."/>
            <person name="Jarju S."/>
            <person name="Secka A."/>
            <person name="Antonio M."/>
            <person name="Oren A."/>
            <person name="Chaudhuri R.R."/>
            <person name="La Ragione R."/>
            <person name="Hildebrand F."/>
            <person name="Pallen M.J."/>
        </authorList>
    </citation>
    <scope>NUCLEOTIDE SEQUENCE</scope>
    <source>
        <strain evidence="7">ChiSjej3B21-8574</strain>
    </source>
</reference>
<organism evidence="7 8">
    <name type="scientific">Candidatus Anaerostipes avistercoris</name>
    <dbReference type="NCBI Taxonomy" id="2838462"/>
    <lineage>
        <taxon>Bacteria</taxon>
        <taxon>Bacillati</taxon>
        <taxon>Bacillota</taxon>
        <taxon>Clostridia</taxon>
        <taxon>Lachnospirales</taxon>
        <taxon>Lachnospiraceae</taxon>
        <taxon>Anaerostipes</taxon>
    </lineage>
</organism>
<sequence>MKEKRRDNKGRILHTGESQRTDGKYLYKYVDAFGNTKYVYAWRLTPTDVTPKGKRHDISLREKEEQIKKDLLDGIDSTGKKMTLCQLYAKQNAQRANVKKSTQKQREQLMRLLKEDKLGARSIDTIKPSDAKEWALRMKEKGFSYNTINNHKRSLKASFYIAIQDDYVRKNPFDFKLNEVIEDDTKGKVALTEGQEQALLSFIKIDNVYHKYYDDVLILLKTGLRISELCGLTVKDIDFKNEIVHIDHQLLKSKEQGYYIETPKTKSGIRRVPLSEETIKAFQRVIKSRPKTKPTQVDGHSDFVFINHKGKPKVAIDYSTLFVRMVKKYNKHHKDNPLPHITPHILRHTFCTKMAHRNINPKDLQYIMGHSNISITMDWYAHSSIESAKTEIKRLIA</sequence>
<dbReference type="EMBL" id="DWWD01000007">
    <property type="protein sequence ID" value="HJC49240.1"/>
    <property type="molecule type" value="Genomic_DNA"/>
</dbReference>
<dbReference type="SUPFAM" id="SSF56349">
    <property type="entry name" value="DNA breaking-rejoining enzymes"/>
    <property type="match status" value="1"/>
</dbReference>
<protein>
    <submittedName>
        <fullName evidence="7">Site-specific integrase</fullName>
    </submittedName>
</protein>
<evidence type="ECO:0000256" key="2">
    <source>
        <dbReference type="ARBA" id="ARBA00023125"/>
    </source>
</evidence>
<dbReference type="Pfam" id="PF00589">
    <property type="entry name" value="Phage_integrase"/>
    <property type="match status" value="1"/>
</dbReference>
<dbReference type="InterPro" id="IPR013762">
    <property type="entry name" value="Integrase-like_cat_sf"/>
</dbReference>
<dbReference type="InterPro" id="IPR004191">
    <property type="entry name" value="Integrase_Tn916-type_DNA-bd_N"/>
</dbReference>
<gene>
    <name evidence="7" type="ORF">H9754_01445</name>
</gene>
<reference evidence="7" key="2">
    <citation type="submission" date="2021-04" db="EMBL/GenBank/DDBJ databases">
        <authorList>
            <person name="Gilroy R."/>
        </authorList>
    </citation>
    <scope>NUCLEOTIDE SEQUENCE</scope>
    <source>
        <strain evidence="7">ChiSjej3B21-8574</strain>
    </source>
</reference>
<dbReference type="PROSITE" id="PS51900">
    <property type="entry name" value="CB"/>
    <property type="match status" value="1"/>
</dbReference>
<evidence type="ECO:0000256" key="3">
    <source>
        <dbReference type="ARBA" id="ARBA00023172"/>
    </source>
</evidence>
<name>A0A9D2PEE0_9FIRM</name>
<dbReference type="InterPro" id="IPR016177">
    <property type="entry name" value="DNA-bd_dom_sf"/>
</dbReference>
<feature type="domain" description="Tyr recombinase" evidence="5">
    <location>
        <begin position="186"/>
        <end position="393"/>
    </location>
</feature>
<dbReference type="InterPro" id="IPR002104">
    <property type="entry name" value="Integrase_catalytic"/>
</dbReference>
<evidence type="ECO:0000313" key="7">
    <source>
        <dbReference type="EMBL" id="HJC49240.1"/>
    </source>
</evidence>
<dbReference type="GO" id="GO:0008907">
    <property type="term" value="F:integrase activity"/>
    <property type="evidence" value="ECO:0007669"/>
    <property type="project" value="InterPro"/>
</dbReference>
<dbReference type="AlphaFoldDB" id="A0A9D2PEE0"/>
<feature type="domain" description="Core-binding (CB)" evidence="6">
    <location>
        <begin position="79"/>
        <end position="163"/>
    </location>
</feature>
<dbReference type="Gene3D" id="1.10.443.10">
    <property type="entry name" value="Intergrase catalytic core"/>
    <property type="match status" value="1"/>
</dbReference>
<dbReference type="GO" id="GO:0006310">
    <property type="term" value="P:DNA recombination"/>
    <property type="evidence" value="ECO:0007669"/>
    <property type="project" value="UniProtKB-KW"/>
</dbReference>
<evidence type="ECO:0000259" key="5">
    <source>
        <dbReference type="PROSITE" id="PS51898"/>
    </source>
</evidence>
<dbReference type="Pfam" id="PF02920">
    <property type="entry name" value="Integrase_DNA"/>
    <property type="match status" value="1"/>
</dbReference>
<proteinExistence type="inferred from homology"/>
<dbReference type="PANTHER" id="PTHR30349:SF41">
    <property type="entry name" value="INTEGRASE_RECOMBINASE PROTEIN MJ0367-RELATED"/>
    <property type="match status" value="1"/>
</dbReference>
<keyword evidence="2 4" id="KW-0238">DNA-binding</keyword>
<evidence type="ECO:0000256" key="1">
    <source>
        <dbReference type="ARBA" id="ARBA00008857"/>
    </source>
</evidence>
<dbReference type="CDD" id="cd01189">
    <property type="entry name" value="INT_ICEBs1_C_like"/>
    <property type="match status" value="1"/>
</dbReference>
<dbReference type="InterPro" id="IPR010998">
    <property type="entry name" value="Integrase_recombinase_N"/>
</dbReference>